<evidence type="ECO:0000313" key="2">
    <source>
        <dbReference type="EMBL" id="KAK3057364.1"/>
    </source>
</evidence>
<dbReference type="AlphaFoldDB" id="A0AAJ0GH02"/>
<evidence type="ECO:0008006" key="4">
    <source>
        <dbReference type="Google" id="ProtNLM"/>
    </source>
</evidence>
<gene>
    <name evidence="2" type="ORF">LTR09_001547</name>
</gene>
<organism evidence="2 3">
    <name type="scientific">Extremus antarcticus</name>
    <dbReference type="NCBI Taxonomy" id="702011"/>
    <lineage>
        <taxon>Eukaryota</taxon>
        <taxon>Fungi</taxon>
        <taxon>Dikarya</taxon>
        <taxon>Ascomycota</taxon>
        <taxon>Pezizomycotina</taxon>
        <taxon>Dothideomycetes</taxon>
        <taxon>Dothideomycetidae</taxon>
        <taxon>Mycosphaerellales</taxon>
        <taxon>Extremaceae</taxon>
        <taxon>Extremus</taxon>
    </lineage>
</organism>
<evidence type="ECO:0000256" key="1">
    <source>
        <dbReference type="SAM" id="MobiDB-lite"/>
    </source>
</evidence>
<keyword evidence="3" id="KW-1185">Reference proteome</keyword>
<dbReference type="EMBL" id="JAWDJX010000003">
    <property type="protein sequence ID" value="KAK3057364.1"/>
    <property type="molecule type" value="Genomic_DNA"/>
</dbReference>
<sequence>MSQQAESSEAANHATDSRSDRSAQDTAGERGDRASRGPSRSRQASRSTESPDASENQVGPPNPSTPLDVVSVQATGRSSYDPGQLVSFDNWSKLPEELRVKVLAELPASIVRRLMSKDRKCRTLILEWMTTITNDMATKELKRIRGRYSYRGRPFMECFRMWACEKTIHAALSHTSNSVRIFVQEYCRQNGDLHYDVKNTHLVVLAHALARLHRHVHAPAHLRSTNIPSVHEAQVTEHSTTVVEQDDFPSYSMIESPDNYCTDVKSDPDTLGEVTADRNATRTAGLYRLTFLLLEDLHGLPRFRQPFWTTIGGPVLPVPHMLSALNLSSLPEQKWAYYVKSRQDYDRLRGEVVASNGALIAGLRRIELLEMFRVE</sequence>
<evidence type="ECO:0000313" key="3">
    <source>
        <dbReference type="Proteomes" id="UP001271007"/>
    </source>
</evidence>
<dbReference type="Proteomes" id="UP001271007">
    <property type="component" value="Unassembled WGS sequence"/>
</dbReference>
<feature type="compositionally biased region" description="Polar residues" evidence="1">
    <location>
        <begin position="38"/>
        <end position="59"/>
    </location>
</feature>
<proteinExistence type="predicted"/>
<feature type="compositionally biased region" description="Basic and acidic residues" evidence="1">
    <location>
        <begin position="15"/>
        <end position="35"/>
    </location>
</feature>
<feature type="compositionally biased region" description="Polar residues" evidence="1">
    <location>
        <begin position="1"/>
        <end position="10"/>
    </location>
</feature>
<reference evidence="2" key="1">
    <citation type="submission" date="2023-04" db="EMBL/GenBank/DDBJ databases">
        <title>Black Yeasts Isolated from many extreme environments.</title>
        <authorList>
            <person name="Coleine C."/>
            <person name="Stajich J.E."/>
            <person name="Selbmann L."/>
        </authorList>
    </citation>
    <scope>NUCLEOTIDE SEQUENCE</scope>
    <source>
        <strain evidence="2">CCFEE 5312</strain>
    </source>
</reference>
<protein>
    <recommendedName>
        <fullName evidence="4">F-box domain-containing protein</fullName>
    </recommendedName>
</protein>
<accession>A0AAJ0GH02</accession>
<comment type="caution">
    <text evidence="2">The sequence shown here is derived from an EMBL/GenBank/DDBJ whole genome shotgun (WGS) entry which is preliminary data.</text>
</comment>
<feature type="region of interest" description="Disordered" evidence="1">
    <location>
        <begin position="1"/>
        <end position="69"/>
    </location>
</feature>
<name>A0AAJ0GH02_9PEZI</name>